<reference evidence="6 7" key="1">
    <citation type="submission" date="2024-03" db="EMBL/GenBank/DDBJ databases">
        <title>Genome-scale model development and genomic sequencing of the oleaginous clade Lipomyces.</title>
        <authorList>
            <consortium name="Lawrence Berkeley National Laboratory"/>
            <person name="Czajka J.J."/>
            <person name="Han Y."/>
            <person name="Kim J."/>
            <person name="Mondo S.J."/>
            <person name="Hofstad B.A."/>
            <person name="Robles A."/>
            <person name="Haridas S."/>
            <person name="Riley R."/>
            <person name="LaButti K."/>
            <person name="Pangilinan J."/>
            <person name="Andreopoulos W."/>
            <person name="Lipzen A."/>
            <person name="Yan J."/>
            <person name="Wang M."/>
            <person name="Ng V."/>
            <person name="Grigoriev I.V."/>
            <person name="Spatafora J.W."/>
            <person name="Magnuson J.K."/>
            <person name="Baker S.E."/>
            <person name="Pomraning K.R."/>
        </authorList>
    </citation>
    <scope>NUCLEOTIDE SEQUENCE [LARGE SCALE GENOMIC DNA]</scope>
    <source>
        <strain evidence="6 7">Phaff 52-87</strain>
    </source>
</reference>
<dbReference type="RefSeq" id="XP_064767871.1">
    <property type="nucleotide sequence ID" value="XM_064909987.1"/>
</dbReference>
<sequence>MSIRFQNIQVQQFVERFKTDSTLLRSKVGAIRPAGEFFDFKRVSKPNNMGEVQSRVSFNLTYFSANYLVVFAMLSVYSLLTNMLLLFVLIFVTAGLYGINYLKGQDLNLGFTRLTTSQLYVGLLIIALPLGILASPFSTILWLLGASCVAILGHAAILDKPIESAFSESAV</sequence>
<comment type="subcellular location">
    <subcellularLocation>
        <location evidence="1 5">Membrane</location>
        <topology evidence="1 5">Multi-pass membrane protein</topology>
    </subcellularLocation>
</comment>
<dbReference type="PANTHER" id="PTHR19317">
    <property type="entry name" value="PRENYLATED RAB ACCEPTOR 1-RELATED"/>
    <property type="match status" value="1"/>
</dbReference>
<evidence type="ECO:0000256" key="5">
    <source>
        <dbReference type="RuleBase" id="RU363107"/>
    </source>
</evidence>
<dbReference type="Pfam" id="PF03208">
    <property type="entry name" value="PRA1"/>
    <property type="match status" value="1"/>
</dbReference>
<gene>
    <name evidence="6" type="ORF">BZA70DRAFT_185906</name>
</gene>
<keyword evidence="2 5" id="KW-0812">Transmembrane</keyword>
<comment type="caution">
    <text evidence="6">The sequence shown here is derived from an EMBL/GenBank/DDBJ whole genome shotgun (WGS) entry which is preliminary data.</text>
</comment>
<name>A0ABR1F6V8_9ASCO</name>
<evidence type="ECO:0000313" key="7">
    <source>
        <dbReference type="Proteomes" id="UP001498771"/>
    </source>
</evidence>
<dbReference type="GeneID" id="90035499"/>
<feature type="transmembrane region" description="Helical" evidence="5">
    <location>
        <begin position="114"/>
        <end position="134"/>
    </location>
</feature>
<evidence type="ECO:0000256" key="2">
    <source>
        <dbReference type="ARBA" id="ARBA00022692"/>
    </source>
</evidence>
<dbReference type="PANTHER" id="PTHR19317:SF0">
    <property type="entry name" value="PRENYLATED RAB ACCEPTOR PROTEIN 1"/>
    <property type="match status" value="1"/>
</dbReference>
<evidence type="ECO:0000256" key="4">
    <source>
        <dbReference type="ARBA" id="ARBA00023136"/>
    </source>
</evidence>
<accession>A0ABR1F6V8</accession>
<proteinExistence type="inferred from homology"/>
<feature type="transmembrane region" description="Helical" evidence="5">
    <location>
        <begin position="56"/>
        <end position="77"/>
    </location>
</feature>
<keyword evidence="4 5" id="KW-0472">Membrane</keyword>
<organism evidence="6 7">
    <name type="scientific">Myxozyma melibiosi</name>
    <dbReference type="NCBI Taxonomy" id="54550"/>
    <lineage>
        <taxon>Eukaryota</taxon>
        <taxon>Fungi</taxon>
        <taxon>Dikarya</taxon>
        <taxon>Ascomycota</taxon>
        <taxon>Saccharomycotina</taxon>
        <taxon>Lipomycetes</taxon>
        <taxon>Lipomycetales</taxon>
        <taxon>Lipomycetaceae</taxon>
        <taxon>Myxozyma</taxon>
    </lineage>
</organism>
<dbReference type="Proteomes" id="UP001498771">
    <property type="component" value="Unassembled WGS sequence"/>
</dbReference>
<feature type="transmembrane region" description="Helical" evidence="5">
    <location>
        <begin position="83"/>
        <end position="102"/>
    </location>
</feature>
<dbReference type="EMBL" id="JBBJBU010000007">
    <property type="protein sequence ID" value="KAK7204838.1"/>
    <property type="molecule type" value="Genomic_DNA"/>
</dbReference>
<evidence type="ECO:0000256" key="1">
    <source>
        <dbReference type="ARBA" id="ARBA00004141"/>
    </source>
</evidence>
<dbReference type="InterPro" id="IPR004895">
    <property type="entry name" value="Prenylated_rab_accept_PRA1"/>
</dbReference>
<protein>
    <recommendedName>
        <fullName evidence="5">PRA1 family protein</fullName>
    </recommendedName>
</protein>
<evidence type="ECO:0000313" key="6">
    <source>
        <dbReference type="EMBL" id="KAK7204838.1"/>
    </source>
</evidence>
<comment type="similarity">
    <text evidence="5">Belongs to the PRA1 family.</text>
</comment>
<keyword evidence="7" id="KW-1185">Reference proteome</keyword>
<keyword evidence="3 5" id="KW-1133">Transmembrane helix</keyword>
<evidence type="ECO:0000256" key="3">
    <source>
        <dbReference type="ARBA" id="ARBA00022989"/>
    </source>
</evidence>